<dbReference type="EMBL" id="FQZY01000083">
    <property type="protein sequence ID" value="SHK76373.1"/>
    <property type="molecule type" value="Genomic_DNA"/>
</dbReference>
<keyword evidence="2" id="KW-1185">Reference proteome</keyword>
<dbReference type="Proteomes" id="UP000184301">
    <property type="component" value="Unassembled WGS sequence"/>
</dbReference>
<protein>
    <submittedName>
        <fullName evidence="1">Uncharacterized protein</fullName>
    </submittedName>
</protein>
<proteinExistence type="predicted"/>
<evidence type="ECO:0000313" key="1">
    <source>
        <dbReference type="EMBL" id="SHK76373.1"/>
    </source>
</evidence>
<gene>
    <name evidence="1" type="ORF">SAMN02745243_03683</name>
</gene>
<sequence length="146" mass="16236">MKKKIIVPISLIAIIFLLVFLMTGSPLVACHNYELKKSVLSVSGETQVTLNEIVPFDWDIVYTFSPYTTKNEIEKIIGFSSHSIQETVNKGMVQLLFVKGNTVVASVCGYADNLGYRITFKDSVRFEEKAVFAVDTNAGIVTLVKH</sequence>
<dbReference type="STRING" id="1121950.SAMN02745243_03683"/>
<organism evidence="1 2">
    <name type="scientific">Hespellia stercorisuis DSM 15480</name>
    <dbReference type="NCBI Taxonomy" id="1121950"/>
    <lineage>
        <taxon>Bacteria</taxon>
        <taxon>Bacillati</taxon>
        <taxon>Bacillota</taxon>
        <taxon>Clostridia</taxon>
        <taxon>Lachnospirales</taxon>
        <taxon>Lachnospiraceae</taxon>
        <taxon>Hespellia</taxon>
    </lineage>
</organism>
<accession>A0A1M6V4K3</accession>
<dbReference type="AlphaFoldDB" id="A0A1M6V4K3"/>
<dbReference type="RefSeq" id="WP_073112982.1">
    <property type="nucleotide sequence ID" value="NZ_FQZY01000083.1"/>
</dbReference>
<reference evidence="1 2" key="1">
    <citation type="submission" date="2016-11" db="EMBL/GenBank/DDBJ databases">
        <authorList>
            <person name="Jaros S."/>
            <person name="Januszkiewicz K."/>
            <person name="Wedrychowicz H."/>
        </authorList>
    </citation>
    <scope>NUCLEOTIDE SEQUENCE [LARGE SCALE GENOMIC DNA]</scope>
    <source>
        <strain evidence="1 2">DSM 15480</strain>
    </source>
</reference>
<evidence type="ECO:0000313" key="2">
    <source>
        <dbReference type="Proteomes" id="UP000184301"/>
    </source>
</evidence>
<dbReference type="OrthoDB" id="6443639at2"/>
<name>A0A1M6V4K3_9FIRM</name>